<dbReference type="Pfam" id="PF00160">
    <property type="entry name" value="Pro_isomerase"/>
    <property type="match status" value="1"/>
</dbReference>
<dbReference type="EC" id="5.2.1.8" evidence="5"/>
<protein>
    <recommendedName>
        <fullName evidence="5">Peptidyl-prolyl cis-trans isomerase</fullName>
        <shortName evidence="5">PPIase</shortName>
        <ecNumber evidence="5">5.2.1.8</ecNumber>
    </recommendedName>
</protein>
<keyword evidence="4 5" id="KW-0413">Isomerase</keyword>
<comment type="caution">
    <text evidence="7">The sequence shown here is derived from an EMBL/GenBank/DDBJ whole genome shotgun (WGS) entry which is preliminary data.</text>
</comment>
<proteinExistence type="inferred from homology"/>
<dbReference type="SUPFAM" id="SSF50891">
    <property type="entry name" value="Cyclophilin-like"/>
    <property type="match status" value="1"/>
</dbReference>
<dbReference type="Proteomes" id="UP000036908">
    <property type="component" value="Unassembled WGS sequence"/>
</dbReference>
<evidence type="ECO:0000313" key="7">
    <source>
        <dbReference type="EMBL" id="KOF02841.1"/>
    </source>
</evidence>
<evidence type="ECO:0000256" key="3">
    <source>
        <dbReference type="ARBA" id="ARBA00023110"/>
    </source>
</evidence>
<keyword evidence="3 5" id="KW-0697">Rotamase</keyword>
<comment type="catalytic activity">
    <reaction evidence="5">
        <text>[protein]-peptidylproline (omega=180) = [protein]-peptidylproline (omega=0)</text>
        <dbReference type="Rhea" id="RHEA:16237"/>
        <dbReference type="Rhea" id="RHEA-COMP:10747"/>
        <dbReference type="Rhea" id="RHEA-COMP:10748"/>
        <dbReference type="ChEBI" id="CHEBI:83833"/>
        <dbReference type="ChEBI" id="CHEBI:83834"/>
        <dbReference type="EC" id="5.2.1.8"/>
    </reaction>
</comment>
<feature type="signal peptide" evidence="5">
    <location>
        <begin position="1"/>
        <end position="20"/>
    </location>
</feature>
<dbReference type="EMBL" id="JSVA01000010">
    <property type="protein sequence ID" value="KOF02841.1"/>
    <property type="molecule type" value="Genomic_DNA"/>
</dbReference>
<name>A0A0L8AKS6_9BACT</name>
<comment type="function">
    <text evidence="1 5">PPIases accelerate the folding of proteins. It catalyzes the cis-trans isomerization of proline imidic peptide bonds in oligopeptides.</text>
</comment>
<dbReference type="PIRSF" id="PIRSF001467">
    <property type="entry name" value="Peptidylpro_ismrse"/>
    <property type="match status" value="1"/>
</dbReference>
<accession>A0A0L8AKS6</accession>
<dbReference type="RefSeq" id="WP_071426765.1">
    <property type="nucleotide sequence ID" value="NZ_JSVA01000010.1"/>
</dbReference>
<dbReference type="InterPro" id="IPR044666">
    <property type="entry name" value="Cyclophilin_A-like"/>
</dbReference>
<keyword evidence="5" id="KW-0732">Signal</keyword>
<dbReference type="CDD" id="cd00317">
    <property type="entry name" value="cyclophilin"/>
    <property type="match status" value="1"/>
</dbReference>
<feature type="domain" description="PPIase cyclophilin-type" evidence="6">
    <location>
        <begin position="29"/>
        <end position="192"/>
    </location>
</feature>
<dbReference type="GO" id="GO:0003755">
    <property type="term" value="F:peptidyl-prolyl cis-trans isomerase activity"/>
    <property type="evidence" value="ECO:0007669"/>
    <property type="project" value="UniProtKB-UniRule"/>
</dbReference>
<evidence type="ECO:0000256" key="5">
    <source>
        <dbReference type="RuleBase" id="RU363019"/>
    </source>
</evidence>
<dbReference type="PANTHER" id="PTHR45625">
    <property type="entry name" value="PEPTIDYL-PROLYL CIS-TRANS ISOMERASE-RELATED"/>
    <property type="match status" value="1"/>
</dbReference>
<gene>
    <name evidence="7" type="ORF">OB69_11150</name>
</gene>
<dbReference type="InterPro" id="IPR029000">
    <property type="entry name" value="Cyclophilin-like_dom_sf"/>
</dbReference>
<organism evidence="7 8">
    <name type="scientific">Roseivirga seohaensis subsp. aquiponti</name>
    <dbReference type="NCBI Taxonomy" id="1566026"/>
    <lineage>
        <taxon>Bacteria</taxon>
        <taxon>Pseudomonadati</taxon>
        <taxon>Bacteroidota</taxon>
        <taxon>Cytophagia</taxon>
        <taxon>Cytophagales</taxon>
        <taxon>Roseivirgaceae</taxon>
        <taxon>Roseivirga</taxon>
    </lineage>
</organism>
<dbReference type="PROSITE" id="PS50072">
    <property type="entry name" value="CSA_PPIASE_2"/>
    <property type="match status" value="1"/>
</dbReference>
<dbReference type="InterPro" id="IPR024936">
    <property type="entry name" value="Cyclophilin-type_PPIase"/>
</dbReference>
<comment type="similarity">
    <text evidence="2 5">Belongs to the cyclophilin-type PPIase family.</text>
</comment>
<dbReference type="PATRIC" id="fig|1566026.4.peg.516"/>
<evidence type="ECO:0000256" key="4">
    <source>
        <dbReference type="ARBA" id="ARBA00023235"/>
    </source>
</evidence>
<keyword evidence="8" id="KW-1185">Reference proteome</keyword>
<evidence type="ECO:0000259" key="6">
    <source>
        <dbReference type="PROSITE" id="PS50072"/>
    </source>
</evidence>
<dbReference type="Gene3D" id="2.40.100.10">
    <property type="entry name" value="Cyclophilin-like"/>
    <property type="match status" value="1"/>
</dbReference>
<evidence type="ECO:0000313" key="8">
    <source>
        <dbReference type="Proteomes" id="UP000036908"/>
    </source>
</evidence>
<evidence type="ECO:0000256" key="2">
    <source>
        <dbReference type="ARBA" id="ARBA00007365"/>
    </source>
</evidence>
<evidence type="ECO:0000256" key="1">
    <source>
        <dbReference type="ARBA" id="ARBA00002388"/>
    </source>
</evidence>
<dbReference type="PRINTS" id="PR00153">
    <property type="entry name" value="CSAPPISMRASE"/>
</dbReference>
<dbReference type="PANTHER" id="PTHR45625:SF4">
    <property type="entry name" value="PEPTIDYLPROLYL ISOMERASE DOMAIN AND WD REPEAT-CONTAINING PROTEIN 1"/>
    <property type="match status" value="1"/>
</dbReference>
<feature type="chain" id="PRO_5006517350" description="Peptidyl-prolyl cis-trans isomerase" evidence="5">
    <location>
        <begin position="21"/>
        <end position="192"/>
    </location>
</feature>
<dbReference type="InterPro" id="IPR002130">
    <property type="entry name" value="Cyclophilin-type_PPIase_dom"/>
</dbReference>
<reference evidence="8" key="1">
    <citation type="submission" date="2014-11" db="EMBL/GenBank/DDBJ databases">
        <title>Genome sequencing of Roseivirga sp. D-25.</title>
        <authorList>
            <person name="Selvaratnam C."/>
            <person name="Thevarajoo S."/>
            <person name="Goh K.M."/>
            <person name="Eee R."/>
            <person name="Chan K.-G."/>
            <person name="Chong C.S."/>
        </authorList>
    </citation>
    <scope>NUCLEOTIDE SEQUENCE [LARGE SCALE GENOMIC DNA]</scope>
    <source>
        <strain evidence="8">D-25</strain>
    </source>
</reference>
<sequence>MKRTFLFTLLLLTSFFGLKAQVVNIEIKTELGSIMAELYPDEAPITVANFIKYIENHKFDSASFYRTVRMDNQPNNDVKIEVIQGGISYNRSVTSYPPIEHETTEKTGILHKDGVLSMARVGPGTATAEFFICIGDQPSLDFGGKRNPDGQGFATFGKVTKGMDIVKKIQQREDKNQYLVEKVKIYSISVLK</sequence>
<dbReference type="AlphaFoldDB" id="A0A0L8AKS6"/>
<dbReference type="OrthoDB" id="9807797at2"/>